<evidence type="ECO:0000313" key="3">
    <source>
        <dbReference type="Proteomes" id="UP000054516"/>
    </source>
</evidence>
<organism evidence="2">
    <name type="scientific">Rosellinia necatrix</name>
    <name type="common">White root-rot fungus</name>
    <dbReference type="NCBI Taxonomy" id="77044"/>
    <lineage>
        <taxon>Eukaryota</taxon>
        <taxon>Fungi</taxon>
        <taxon>Dikarya</taxon>
        <taxon>Ascomycota</taxon>
        <taxon>Pezizomycotina</taxon>
        <taxon>Sordariomycetes</taxon>
        <taxon>Xylariomycetidae</taxon>
        <taxon>Xylariales</taxon>
        <taxon>Xylariaceae</taxon>
        <taxon>Rosellinia</taxon>
    </lineage>
</organism>
<dbReference type="AlphaFoldDB" id="A0A1W2TL99"/>
<keyword evidence="3" id="KW-1185">Reference proteome</keyword>
<dbReference type="OMA" id="ISEPMIS"/>
<dbReference type="Pfam" id="PF08031">
    <property type="entry name" value="BBE"/>
    <property type="match status" value="1"/>
</dbReference>
<dbReference type="GO" id="GO:0016491">
    <property type="term" value="F:oxidoreductase activity"/>
    <property type="evidence" value="ECO:0007669"/>
    <property type="project" value="InterPro"/>
</dbReference>
<name>A0A1W2TL99_ROSNE</name>
<dbReference type="Proteomes" id="UP000054516">
    <property type="component" value="Unassembled WGS sequence"/>
</dbReference>
<dbReference type="EMBL" id="DF977454">
    <property type="protein sequence ID" value="GAP89067.1"/>
    <property type="molecule type" value="Genomic_DNA"/>
</dbReference>
<proteinExistence type="predicted"/>
<dbReference type="STRING" id="77044.A0A1W2TL99"/>
<evidence type="ECO:0000313" key="2">
    <source>
        <dbReference type="EMBL" id="GAP89067.1"/>
    </source>
</evidence>
<gene>
    <name evidence="2" type="ORF">SAMD00023353_0902820</name>
</gene>
<reference evidence="2" key="1">
    <citation type="submission" date="2016-03" db="EMBL/GenBank/DDBJ databases">
        <title>Draft genome sequence of Rosellinia necatrix.</title>
        <authorList>
            <person name="Kanematsu S."/>
        </authorList>
    </citation>
    <scope>NUCLEOTIDE SEQUENCE [LARGE SCALE GENOMIC DNA]</scope>
    <source>
        <strain evidence="2">W97</strain>
    </source>
</reference>
<dbReference type="OrthoDB" id="4753075at2759"/>
<dbReference type="InterPro" id="IPR012951">
    <property type="entry name" value="BBE"/>
</dbReference>
<dbReference type="GO" id="GO:0050660">
    <property type="term" value="F:flavin adenine dinucleotide binding"/>
    <property type="evidence" value="ECO:0007669"/>
    <property type="project" value="InterPro"/>
</dbReference>
<feature type="domain" description="Berberine/berberine-like" evidence="1">
    <location>
        <begin position="116"/>
        <end position="153"/>
    </location>
</feature>
<protein>
    <submittedName>
        <fullName evidence="2">Putative FAD binding domain-containing protein</fullName>
    </submittedName>
</protein>
<evidence type="ECO:0000259" key="1">
    <source>
        <dbReference type="Pfam" id="PF08031"/>
    </source>
</evidence>
<accession>A0A1W2TL99</accession>
<sequence length="164" mass="17744">MLSKAAYMNVIIKADTANVQAATNIYMGAIDPVKSTEGLVCSLTLQSYAESLLPSSEFKGGDVLGLGASPGPLVNLLLLTHWSDAKYDDAILGNMRTALRGIDEYATSRGAKIDHVYMNYASEDQDVVKSYGGKNKSFLREVSKKYDPEGLFQKGVPGGRKLFI</sequence>